<protein>
    <recommendedName>
        <fullName evidence="2">Arrestin C-terminal-like domain-containing protein</fullName>
    </recommendedName>
</protein>
<dbReference type="PANTHER" id="PTHR11188">
    <property type="entry name" value="ARRESTIN DOMAIN CONTAINING PROTEIN"/>
    <property type="match status" value="1"/>
</dbReference>
<dbReference type="AlphaFoldDB" id="A0A9W9SZR2"/>
<dbReference type="GO" id="GO:0005886">
    <property type="term" value="C:plasma membrane"/>
    <property type="evidence" value="ECO:0007669"/>
    <property type="project" value="TreeGrafter"/>
</dbReference>
<dbReference type="InterPro" id="IPR050357">
    <property type="entry name" value="Arrestin_domain-protein"/>
</dbReference>
<dbReference type="Proteomes" id="UP001150904">
    <property type="component" value="Unassembled WGS sequence"/>
</dbReference>
<dbReference type="Pfam" id="PF02752">
    <property type="entry name" value="Arrestin_C"/>
    <property type="match status" value="1"/>
</dbReference>
<dbReference type="Gene3D" id="2.60.40.640">
    <property type="match status" value="1"/>
</dbReference>
<evidence type="ECO:0000259" key="2">
    <source>
        <dbReference type="Pfam" id="PF02752"/>
    </source>
</evidence>
<gene>
    <name evidence="3" type="ORF">N7498_005032</name>
</gene>
<dbReference type="InterPro" id="IPR014752">
    <property type="entry name" value="Arrestin-like_C"/>
</dbReference>
<comment type="similarity">
    <text evidence="1">Belongs to the arrestin family.</text>
</comment>
<keyword evidence="4" id="KW-1185">Reference proteome</keyword>
<dbReference type="OrthoDB" id="2333384at2759"/>
<dbReference type="EMBL" id="JAPQKR010000012">
    <property type="protein sequence ID" value="KAJ5204153.1"/>
    <property type="molecule type" value="Genomic_DNA"/>
</dbReference>
<dbReference type="GO" id="GO:0070086">
    <property type="term" value="P:ubiquitin-dependent endocytosis"/>
    <property type="evidence" value="ECO:0007669"/>
    <property type="project" value="TreeGrafter"/>
</dbReference>
<reference evidence="3" key="1">
    <citation type="submission" date="2022-12" db="EMBL/GenBank/DDBJ databases">
        <authorList>
            <person name="Petersen C."/>
        </authorList>
    </citation>
    <scope>NUCLEOTIDE SEQUENCE</scope>
    <source>
        <strain evidence="3">IBT 15544</strain>
    </source>
</reference>
<sequence>MAPGSYKFPFSIPLPADISDSALGPNKYHSYQVDAIIKRPYLKDVVVSRPLQIYKFISELEIPDTTPYVSQTEEDCPAHGIQHRISIPSPNIPFGCVFPVDISLWTPEKDITLDTITIQVIEKHNLHVDATAAQSARYNIYSIRSARSHTLVSKTFEFTESDPNKEWHLTKMTRLPQALDQCSQTLSTKTLKIEHFLVITAKFRDDGTTIEITETIPFHIYMTPSVIGSDALVRGKVLQDHSTPPPSYGDHTLCPRLCELDFESVLGNQTHVLRALESGLCREGFVDVEPPVYASLGVVS</sequence>
<dbReference type="GO" id="GO:0005829">
    <property type="term" value="C:cytosol"/>
    <property type="evidence" value="ECO:0007669"/>
    <property type="project" value="TreeGrafter"/>
</dbReference>
<dbReference type="InterPro" id="IPR011022">
    <property type="entry name" value="Arrestin_C-like"/>
</dbReference>
<organism evidence="3 4">
    <name type="scientific">Penicillium cinerascens</name>
    <dbReference type="NCBI Taxonomy" id="70096"/>
    <lineage>
        <taxon>Eukaryota</taxon>
        <taxon>Fungi</taxon>
        <taxon>Dikarya</taxon>
        <taxon>Ascomycota</taxon>
        <taxon>Pezizomycotina</taxon>
        <taxon>Eurotiomycetes</taxon>
        <taxon>Eurotiomycetidae</taxon>
        <taxon>Eurotiales</taxon>
        <taxon>Aspergillaceae</taxon>
        <taxon>Penicillium</taxon>
    </lineage>
</organism>
<evidence type="ECO:0000313" key="3">
    <source>
        <dbReference type="EMBL" id="KAJ5204153.1"/>
    </source>
</evidence>
<dbReference type="GO" id="GO:0030674">
    <property type="term" value="F:protein-macromolecule adaptor activity"/>
    <property type="evidence" value="ECO:0007669"/>
    <property type="project" value="TreeGrafter"/>
</dbReference>
<dbReference type="GeneID" id="83179395"/>
<comment type="caution">
    <text evidence="3">The sequence shown here is derived from an EMBL/GenBank/DDBJ whole genome shotgun (WGS) entry which is preliminary data.</text>
</comment>
<proteinExistence type="inferred from homology"/>
<evidence type="ECO:0000256" key="1">
    <source>
        <dbReference type="ARBA" id="ARBA00005298"/>
    </source>
</evidence>
<reference evidence="3" key="2">
    <citation type="journal article" date="2023" name="IMA Fungus">
        <title>Comparative genomic study of the Penicillium genus elucidates a diverse pangenome and 15 lateral gene transfer events.</title>
        <authorList>
            <person name="Petersen C."/>
            <person name="Sorensen T."/>
            <person name="Nielsen M.R."/>
            <person name="Sondergaard T.E."/>
            <person name="Sorensen J.L."/>
            <person name="Fitzpatrick D.A."/>
            <person name="Frisvad J.C."/>
            <person name="Nielsen K.L."/>
        </authorList>
    </citation>
    <scope>NUCLEOTIDE SEQUENCE</scope>
    <source>
        <strain evidence="3">IBT 15544</strain>
    </source>
</reference>
<feature type="domain" description="Arrestin C-terminal-like" evidence="2">
    <location>
        <begin position="81"/>
        <end position="224"/>
    </location>
</feature>
<dbReference type="GO" id="GO:0031625">
    <property type="term" value="F:ubiquitin protein ligase binding"/>
    <property type="evidence" value="ECO:0007669"/>
    <property type="project" value="TreeGrafter"/>
</dbReference>
<dbReference type="PANTHER" id="PTHR11188:SF17">
    <property type="entry name" value="FI21816P1"/>
    <property type="match status" value="1"/>
</dbReference>
<dbReference type="RefSeq" id="XP_058308632.1">
    <property type="nucleotide sequence ID" value="XM_058452094.1"/>
</dbReference>
<evidence type="ECO:0000313" key="4">
    <source>
        <dbReference type="Proteomes" id="UP001150904"/>
    </source>
</evidence>
<name>A0A9W9SZR2_9EURO</name>
<accession>A0A9W9SZR2</accession>